<protein>
    <submittedName>
        <fullName evidence="9">ABC transporter permease</fullName>
    </submittedName>
</protein>
<evidence type="ECO:0000256" key="3">
    <source>
        <dbReference type="ARBA" id="ARBA00022475"/>
    </source>
</evidence>
<evidence type="ECO:0000313" key="10">
    <source>
        <dbReference type="Proteomes" id="UP000473699"/>
    </source>
</evidence>
<comment type="similarity">
    <text evidence="7">Belongs to the binding-protein-dependent transport system permease family.</text>
</comment>
<keyword evidence="3" id="KW-1003">Cell membrane</keyword>
<reference evidence="9 10" key="1">
    <citation type="submission" date="2019-08" db="EMBL/GenBank/DDBJ databases">
        <title>In-depth cultivation of the pig gut microbiome towards novel bacterial diversity and tailored functional studies.</title>
        <authorList>
            <person name="Wylensek D."/>
            <person name="Hitch T.C.A."/>
            <person name="Clavel T."/>
        </authorList>
    </citation>
    <scope>NUCLEOTIDE SEQUENCE [LARGE SCALE GENOMIC DNA]</scope>
    <source>
        <strain evidence="9 10">SM-530-WT-4B</strain>
    </source>
</reference>
<keyword evidence="4 7" id="KW-0812">Transmembrane</keyword>
<dbReference type="SUPFAM" id="SSF161098">
    <property type="entry name" value="MetI-like"/>
    <property type="match status" value="1"/>
</dbReference>
<evidence type="ECO:0000256" key="1">
    <source>
        <dbReference type="ARBA" id="ARBA00004651"/>
    </source>
</evidence>
<dbReference type="Pfam" id="PF00528">
    <property type="entry name" value="BPD_transp_1"/>
    <property type="match status" value="1"/>
</dbReference>
<dbReference type="EMBL" id="VUNH01000003">
    <property type="protein sequence ID" value="MST55097.1"/>
    <property type="molecule type" value="Genomic_DNA"/>
</dbReference>
<dbReference type="PANTHER" id="PTHR43386:SF26">
    <property type="entry name" value="ABC TRANSPORTER PERMEASE PROTEIN"/>
    <property type="match status" value="1"/>
</dbReference>
<feature type="transmembrane region" description="Helical" evidence="7">
    <location>
        <begin position="214"/>
        <end position="245"/>
    </location>
</feature>
<keyword evidence="2 7" id="KW-0813">Transport</keyword>
<dbReference type="AlphaFoldDB" id="A0A6L5YC19"/>
<proteinExistence type="inferred from homology"/>
<dbReference type="RefSeq" id="WP_154528209.1">
    <property type="nucleotide sequence ID" value="NZ_JAXDZJ010000029.1"/>
</dbReference>
<evidence type="ECO:0000256" key="5">
    <source>
        <dbReference type="ARBA" id="ARBA00022989"/>
    </source>
</evidence>
<evidence type="ECO:0000313" key="9">
    <source>
        <dbReference type="EMBL" id="MST55097.1"/>
    </source>
</evidence>
<dbReference type="InterPro" id="IPR000515">
    <property type="entry name" value="MetI-like"/>
</dbReference>
<feature type="domain" description="ABC transmembrane type-1" evidence="8">
    <location>
        <begin position="97"/>
        <end position="287"/>
    </location>
</feature>
<organism evidence="9 10">
    <name type="scientific">Pyramidobacter porci</name>
    <dbReference type="NCBI Taxonomy" id="2605789"/>
    <lineage>
        <taxon>Bacteria</taxon>
        <taxon>Thermotogati</taxon>
        <taxon>Synergistota</taxon>
        <taxon>Synergistia</taxon>
        <taxon>Synergistales</taxon>
        <taxon>Dethiosulfovibrionaceae</taxon>
        <taxon>Pyramidobacter</taxon>
    </lineage>
</organism>
<evidence type="ECO:0000259" key="8">
    <source>
        <dbReference type="PROSITE" id="PS50928"/>
    </source>
</evidence>
<dbReference type="InterPro" id="IPR050366">
    <property type="entry name" value="BP-dependent_transpt_permease"/>
</dbReference>
<feature type="transmembrane region" description="Helical" evidence="7">
    <location>
        <begin position="99"/>
        <end position="126"/>
    </location>
</feature>
<keyword evidence="10" id="KW-1185">Reference proteome</keyword>
<keyword evidence="5 7" id="KW-1133">Transmembrane helix</keyword>
<name>A0A6L5YC19_9BACT</name>
<dbReference type="PROSITE" id="PS50928">
    <property type="entry name" value="ABC_TM1"/>
    <property type="match status" value="1"/>
</dbReference>
<feature type="transmembrane region" description="Helical" evidence="7">
    <location>
        <begin position="28"/>
        <end position="46"/>
    </location>
</feature>
<dbReference type="Pfam" id="PF12911">
    <property type="entry name" value="OppC_N"/>
    <property type="match status" value="1"/>
</dbReference>
<comment type="caution">
    <text evidence="9">The sequence shown here is derived from an EMBL/GenBank/DDBJ whole genome shotgun (WGS) entry which is preliminary data.</text>
</comment>
<accession>A0A6L5YC19</accession>
<evidence type="ECO:0000256" key="2">
    <source>
        <dbReference type="ARBA" id="ARBA00022448"/>
    </source>
</evidence>
<evidence type="ECO:0000256" key="7">
    <source>
        <dbReference type="RuleBase" id="RU363032"/>
    </source>
</evidence>
<dbReference type="PANTHER" id="PTHR43386">
    <property type="entry name" value="OLIGOPEPTIDE TRANSPORT SYSTEM PERMEASE PROTEIN APPC"/>
    <property type="match status" value="1"/>
</dbReference>
<dbReference type="InterPro" id="IPR025966">
    <property type="entry name" value="OppC_N"/>
</dbReference>
<gene>
    <name evidence="9" type="ORF">FYJ74_03420</name>
</gene>
<evidence type="ECO:0000256" key="4">
    <source>
        <dbReference type="ARBA" id="ARBA00022692"/>
    </source>
</evidence>
<dbReference type="CDD" id="cd06261">
    <property type="entry name" value="TM_PBP2"/>
    <property type="match status" value="1"/>
</dbReference>
<feature type="transmembrane region" description="Helical" evidence="7">
    <location>
        <begin position="265"/>
        <end position="287"/>
    </location>
</feature>
<dbReference type="Gene3D" id="1.10.3720.10">
    <property type="entry name" value="MetI-like"/>
    <property type="match status" value="1"/>
</dbReference>
<evidence type="ECO:0000256" key="6">
    <source>
        <dbReference type="ARBA" id="ARBA00023136"/>
    </source>
</evidence>
<dbReference type="GO" id="GO:0005886">
    <property type="term" value="C:plasma membrane"/>
    <property type="evidence" value="ECO:0007669"/>
    <property type="project" value="UniProtKB-SubCell"/>
</dbReference>
<sequence>MSDAQEKSRWRAFLDSELFYNFRHSPTAIAGAAIVLLVVLIALVGPQFTVQNPYNMAELNLGDAYKPPFWMEGGDPRFLLGTDQQGRDMVSAMVYGSRVSLVIGLLGTLMASGIGIVLGLASGYFGGKVDALIMRFADVQLSFPSMLIALFLMSMLGRSIANILLSLMLVGWVRYARTVRGETLRVKKCEYIEATHVIGLPDWRILYKHVLPNVFASIVVLSTIQVGGFILTEATLSFLGLGVPISRPSLGMLCNDGFTVLYSGLWWVSILPGLYIMIIVFGINLLGDFLRDEMNPKLK</sequence>
<dbReference type="GO" id="GO:0055085">
    <property type="term" value="P:transmembrane transport"/>
    <property type="evidence" value="ECO:0007669"/>
    <property type="project" value="InterPro"/>
</dbReference>
<feature type="transmembrane region" description="Helical" evidence="7">
    <location>
        <begin position="146"/>
        <end position="170"/>
    </location>
</feature>
<comment type="subcellular location">
    <subcellularLocation>
        <location evidence="1 7">Cell membrane</location>
        <topology evidence="1 7">Multi-pass membrane protein</topology>
    </subcellularLocation>
</comment>
<dbReference type="InterPro" id="IPR035906">
    <property type="entry name" value="MetI-like_sf"/>
</dbReference>
<keyword evidence="6 7" id="KW-0472">Membrane</keyword>
<dbReference type="Proteomes" id="UP000473699">
    <property type="component" value="Unassembled WGS sequence"/>
</dbReference>